<dbReference type="AlphaFoldDB" id="Q0UTP4"/>
<sequence>MAVASSLSTARLALVSTQYVSLCVSASAGTGDDDVTRYPVLIKVCLLGLSPSPLTTILVRVADSVDVAGAADIKIELGSICCGINFHLFAKDEVEDEVGVEDDSEVEDEVGAEDAVAVESLLAIVVVATVLDSREDDETLDDELLDDELLTELVVKETIVKDELGVGKLIEEIVGVLLALELELDDQSLLVVDMLDVLEEVTDFEDEDDIEDCAGLELQSPNPS</sequence>
<accession>Q0UTP4</accession>
<dbReference type="EMBL" id="CH445331">
    <property type="protein sequence ID" value="EAT87261.1"/>
    <property type="molecule type" value="Genomic_DNA"/>
</dbReference>
<dbReference type="RefSeq" id="XP_001795283.1">
    <property type="nucleotide sequence ID" value="XM_001795231.1"/>
</dbReference>
<reference evidence="2" key="1">
    <citation type="journal article" date="2007" name="Plant Cell">
        <title>Dothideomycete-plant interactions illuminated by genome sequencing and EST analysis of the wheat pathogen Stagonospora nodorum.</title>
        <authorList>
            <person name="Hane J.K."/>
            <person name="Lowe R.G."/>
            <person name="Solomon P.S."/>
            <person name="Tan K.C."/>
            <person name="Schoch C.L."/>
            <person name="Spatafora J.W."/>
            <person name="Crous P.W."/>
            <person name="Kodira C."/>
            <person name="Birren B.W."/>
            <person name="Galagan J.E."/>
            <person name="Torriani S.F."/>
            <person name="McDonald B.A."/>
            <person name="Oliver R.P."/>
        </authorList>
    </citation>
    <scope>NUCLEOTIDE SEQUENCE [LARGE SCALE GENOMIC DNA]</scope>
    <source>
        <strain evidence="2">SN15 / ATCC MYA-4574 / FGSC 10173</strain>
    </source>
</reference>
<dbReference type="GeneID" id="5972158"/>
<dbReference type="HOGENOM" id="CLU_1235414_0_0_1"/>
<dbReference type="Proteomes" id="UP000001055">
    <property type="component" value="Unassembled WGS sequence"/>
</dbReference>
<evidence type="ECO:0000313" key="1">
    <source>
        <dbReference type="EMBL" id="EAT87261.1"/>
    </source>
</evidence>
<dbReference type="InParanoid" id="Q0UTP4"/>
<proteinExistence type="predicted"/>
<gene>
    <name evidence="1" type="ORF">SNOG_04870</name>
</gene>
<name>Q0UTP4_PHANO</name>
<dbReference type="KEGG" id="pno:SNOG_04870"/>
<organism evidence="1 2">
    <name type="scientific">Phaeosphaeria nodorum (strain SN15 / ATCC MYA-4574 / FGSC 10173)</name>
    <name type="common">Glume blotch fungus</name>
    <name type="synonym">Parastagonospora nodorum</name>
    <dbReference type="NCBI Taxonomy" id="321614"/>
    <lineage>
        <taxon>Eukaryota</taxon>
        <taxon>Fungi</taxon>
        <taxon>Dikarya</taxon>
        <taxon>Ascomycota</taxon>
        <taxon>Pezizomycotina</taxon>
        <taxon>Dothideomycetes</taxon>
        <taxon>Pleosporomycetidae</taxon>
        <taxon>Pleosporales</taxon>
        <taxon>Pleosporineae</taxon>
        <taxon>Phaeosphaeriaceae</taxon>
        <taxon>Parastagonospora</taxon>
    </lineage>
</organism>
<protein>
    <submittedName>
        <fullName evidence="1">Uncharacterized protein</fullName>
    </submittedName>
</protein>
<evidence type="ECO:0000313" key="2">
    <source>
        <dbReference type="Proteomes" id="UP000001055"/>
    </source>
</evidence>